<protein>
    <recommendedName>
        <fullName evidence="1">Alpha-2-macroglobulin bait region domain-containing protein</fullName>
    </recommendedName>
</protein>
<evidence type="ECO:0000313" key="3">
    <source>
        <dbReference type="Proteomes" id="UP000050525"/>
    </source>
</evidence>
<sequence length="537" mass="60713">MVHLWQACPGGIRARSLRDSPPQHLQTDKSGCSTFTVDTVDLALANPGYQKLLAISFKLQEEATGATIWENANTRITLEEVLMEFVDFNPFYKPGFPYTGKMHCSIDESPLQNKTVYLTVDVNDVETLWSYVTDENGDAYFILNTTHWNDTLVSLRGRYAIRNFTQEDSSEAAMGFHDAFNWLRPFYSESSSFLEIHYVKEELPCGQEHEVQAEYILDQSKLGPGANHVDFYFFVVSRGRIVFNGQKQVPVGQDETLKGSFSLTLPISIDLAPSSHLLVYAIFEDGEVTADMETFTVQKCFRNKVSLSFSQEEELPGSKVGLHLQATPGSLCSVQAVDKSVLLKKDSLLTADVVHDKSYTPTYLISGRGFPYHLEDFELYPCLPPVTPHPPTLWNRHPLMGAPWYQSEADVYSLFKQLRMKLFTNTKVKKPISCTRPTFTRRIHTGEEHSYINAFMPGPQSVASGHKKKEKTKPRKHFPEIWIWDLVPIGEEGETSLEVIIPDSITEWRVSSFCLADVGHETGQCESHCELPGRKCT</sequence>
<dbReference type="Pfam" id="PF00207">
    <property type="entry name" value="A2M"/>
    <property type="match status" value="1"/>
</dbReference>
<dbReference type="InterPro" id="IPR050473">
    <property type="entry name" value="A2M/Complement_sys"/>
</dbReference>
<dbReference type="Proteomes" id="UP000050525">
    <property type="component" value="Unassembled WGS sequence"/>
</dbReference>
<proteinExistence type="predicted"/>
<comment type="caution">
    <text evidence="2">The sequence shown here is derived from an EMBL/GenBank/DDBJ whole genome shotgun (WGS) entry which is preliminary data.</text>
</comment>
<name>A0A151P6V7_ALLMI</name>
<dbReference type="STRING" id="8496.A0A151P6V7"/>
<dbReference type="AlphaFoldDB" id="A0A151P6V7"/>
<dbReference type="InterPro" id="IPR040839">
    <property type="entry name" value="MG4"/>
</dbReference>
<accession>A0A151P6V7</accession>
<dbReference type="Gene3D" id="2.60.40.10">
    <property type="entry name" value="Immunoglobulins"/>
    <property type="match status" value="1"/>
</dbReference>
<dbReference type="PANTHER" id="PTHR11412:SF185">
    <property type="entry name" value="ALPHA-2-MACROGLOBULIN-LIKE PROTEIN 1"/>
    <property type="match status" value="1"/>
</dbReference>
<dbReference type="PANTHER" id="PTHR11412">
    <property type="entry name" value="MACROGLOBULIN / COMPLEMENT"/>
    <property type="match status" value="1"/>
</dbReference>
<dbReference type="GO" id="GO:0004866">
    <property type="term" value="F:endopeptidase inhibitor activity"/>
    <property type="evidence" value="ECO:0007669"/>
    <property type="project" value="InterPro"/>
</dbReference>
<dbReference type="EMBL" id="AKHW03000695">
    <property type="protein sequence ID" value="KYO44639.1"/>
    <property type="molecule type" value="Genomic_DNA"/>
</dbReference>
<dbReference type="InterPro" id="IPR013783">
    <property type="entry name" value="Ig-like_fold"/>
</dbReference>
<dbReference type="InterPro" id="IPR001599">
    <property type="entry name" value="Macroglobln_a2"/>
</dbReference>
<evidence type="ECO:0000259" key="1">
    <source>
        <dbReference type="SMART" id="SM01359"/>
    </source>
</evidence>
<dbReference type="eggNOG" id="KOG1366">
    <property type="taxonomic scope" value="Eukaryota"/>
</dbReference>
<dbReference type="Gene3D" id="2.20.130.20">
    <property type="match status" value="1"/>
</dbReference>
<evidence type="ECO:0000313" key="2">
    <source>
        <dbReference type="EMBL" id="KYO44639.1"/>
    </source>
</evidence>
<dbReference type="InterPro" id="IPR011625">
    <property type="entry name" value="A2M_N_BRD"/>
</dbReference>
<organism evidence="2 3">
    <name type="scientific">Alligator mississippiensis</name>
    <name type="common">American alligator</name>
    <dbReference type="NCBI Taxonomy" id="8496"/>
    <lineage>
        <taxon>Eukaryota</taxon>
        <taxon>Metazoa</taxon>
        <taxon>Chordata</taxon>
        <taxon>Craniata</taxon>
        <taxon>Vertebrata</taxon>
        <taxon>Euteleostomi</taxon>
        <taxon>Archelosauria</taxon>
        <taxon>Archosauria</taxon>
        <taxon>Crocodylia</taxon>
        <taxon>Alligatoridae</taxon>
        <taxon>Alligatorinae</taxon>
        <taxon>Alligator</taxon>
    </lineage>
</organism>
<dbReference type="Gene3D" id="2.60.40.1930">
    <property type="match status" value="1"/>
</dbReference>
<dbReference type="Pfam" id="PF07703">
    <property type="entry name" value="A2M_BRD"/>
    <property type="match status" value="1"/>
</dbReference>
<keyword evidence="3" id="KW-1185">Reference proteome</keyword>
<dbReference type="SMART" id="SM01359">
    <property type="entry name" value="A2M_N_2"/>
    <property type="match status" value="1"/>
</dbReference>
<dbReference type="Pfam" id="PF17789">
    <property type="entry name" value="MG4"/>
    <property type="match status" value="1"/>
</dbReference>
<reference evidence="2 3" key="1">
    <citation type="journal article" date="2012" name="Genome Biol.">
        <title>Sequencing three crocodilian genomes to illuminate the evolution of archosaurs and amniotes.</title>
        <authorList>
            <person name="St John J.A."/>
            <person name="Braun E.L."/>
            <person name="Isberg S.R."/>
            <person name="Miles L.G."/>
            <person name="Chong A.Y."/>
            <person name="Gongora J."/>
            <person name="Dalzell P."/>
            <person name="Moran C."/>
            <person name="Bed'hom B."/>
            <person name="Abzhanov A."/>
            <person name="Burgess S.C."/>
            <person name="Cooksey A.M."/>
            <person name="Castoe T.A."/>
            <person name="Crawford N.G."/>
            <person name="Densmore L.D."/>
            <person name="Drew J.C."/>
            <person name="Edwards S.V."/>
            <person name="Faircloth B.C."/>
            <person name="Fujita M.K."/>
            <person name="Greenwold M.J."/>
            <person name="Hoffmann F.G."/>
            <person name="Howard J.M."/>
            <person name="Iguchi T."/>
            <person name="Janes D.E."/>
            <person name="Khan S.Y."/>
            <person name="Kohno S."/>
            <person name="de Koning A.J."/>
            <person name="Lance S.L."/>
            <person name="McCarthy F.M."/>
            <person name="McCormack J.E."/>
            <person name="Merchant M.E."/>
            <person name="Peterson D.G."/>
            <person name="Pollock D.D."/>
            <person name="Pourmand N."/>
            <person name="Raney B.J."/>
            <person name="Roessler K.A."/>
            <person name="Sanford J.R."/>
            <person name="Sawyer R.H."/>
            <person name="Schmidt C.J."/>
            <person name="Triplett E.W."/>
            <person name="Tuberville T.D."/>
            <person name="Venegas-Anaya M."/>
            <person name="Howard J.T."/>
            <person name="Jarvis E.D."/>
            <person name="Guillette L.J.Jr."/>
            <person name="Glenn T.C."/>
            <person name="Green R.E."/>
            <person name="Ray D.A."/>
        </authorList>
    </citation>
    <scope>NUCLEOTIDE SEQUENCE [LARGE SCALE GENOMIC DNA]</scope>
    <source>
        <strain evidence="2">KSC_2009_1</strain>
    </source>
</reference>
<gene>
    <name evidence="2" type="ORF">Y1Q_0010451</name>
</gene>
<feature type="domain" description="Alpha-2-macroglobulin bait region" evidence="1">
    <location>
        <begin position="194"/>
        <end position="344"/>
    </location>
</feature>